<dbReference type="InterPro" id="IPR033248">
    <property type="entry name" value="Transketolase_C"/>
</dbReference>
<evidence type="ECO:0000256" key="7">
    <source>
        <dbReference type="ARBA" id="ARBA00022723"/>
    </source>
</evidence>
<comment type="caution">
    <text evidence="13">The sequence shown here is derived from an EMBL/GenBank/DDBJ whole genome shotgun (WGS) entry which is preliminary data.</text>
</comment>
<evidence type="ECO:0000256" key="5">
    <source>
        <dbReference type="ARBA" id="ARBA00013150"/>
    </source>
</evidence>
<comment type="pathway">
    <text evidence="2">Metabolic intermediate biosynthesis; 1-deoxy-D-xylulose 5-phosphate biosynthesis; 1-deoxy-D-xylulose 5-phosphate from D-glyceraldehyde 3-phosphate and pyruvate: step 1/1.</text>
</comment>
<dbReference type="PATRIC" id="fig|1341157.4.peg.1261"/>
<evidence type="ECO:0000256" key="3">
    <source>
        <dbReference type="ARBA" id="ARBA00011081"/>
    </source>
</evidence>
<evidence type="ECO:0000313" key="13">
    <source>
        <dbReference type="EMBL" id="EWM54073.1"/>
    </source>
</evidence>
<dbReference type="RefSeq" id="WP_037298306.1">
    <property type="nucleotide sequence ID" value="NZ_ATAX01000020.1"/>
</dbReference>
<dbReference type="InterPro" id="IPR005477">
    <property type="entry name" value="Dxylulose-5-P_synthase"/>
</dbReference>
<dbReference type="NCBIfam" id="NF008968">
    <property type="entry name" value="PRK12315.1"/>
    <property type="match status" value="1"/>
</dbReference>
<dbReference type="InterPro" id="IPR005475">
    <property type="entry name" value="Transketolase-like_Pyr-bd"/>
</dbReference>
<evidence type="ECO:0000256" key="8">
    <source>
        <dbReference type="ARBA" id="ARBA00022842"/>
    </source>
</evidence>
<dbReference type="Proteomes" id="UP000019365">
    <property type="component" value="Unassembled WGS sequence"/>
</dbReference>
<dbReference type="FunFam" id="3.40.50.970:FF:000010">
    <property type="entry name" value="1-deoxy-D-xylulose-5-phosphate synthase"/>
    <property type="match status" value="1"/>
</dbReference>
<dbReference type="AlphaFoldDB" id="W7UJT3"/>
<gene>
    <name evidence="13" type="ORF">RF007C_00590</name>
</gene>
<keyword evidence="9" id="KW-0784">Thiamine biosynthesis</keyword>
<proteinExistence type="inferred from homology"/>
<dbReference type="GO" id="GO:0009228">
    <property type="term" value="P:thiamine biosynthetic process"/>
    <property type="evidence" value="ECO:0007669"/>
    <property type="project" value="UniProtKB-KW"/>
</dbReference>
<keyword evidence="6" id="KW-0808">Transferase</keyword>
<evidence type="ECO:0000256" key="2">
    <source>
        <dbReference type="ARBA" id="ARBA00004980"/>
    </source>
</evidence>
<dbReference type="UniPathway" id="UPA00064">
    <property type="reaction ID" value="UER00091"/>
</dbReference>
<dbReference type="InterPro" id="IPR029061">
    <property type="entry name" value="THDP-binding"/>
</dbReference>
<dbReference type="GO" id="GO:0008661">
    <property type="term" value="F:1-deoxy-D-xylulose-5-phosphate synthase activity"/>
    <property type="evidence" value="ECO:0007669"/>
    <property type="project" value="UniProtKB-EC"/>
</dbReference>
<name>W7UJT3_RUMFL</name>
<dbReference type="EMBL" id="ATAX01000020">
    <property type="protein sequence ID" value="EWM54073.1"/>
    <property type="molecule type" value="Genomic_DNA"/>
</dbReference>
<dbReference type="Pfam" id="PF02780">
    <property type="entry name" value="Transketolase_C"/>
    <property type="match status" value="1"/>
</dbReference>
<dbReference type="SUPFAM" id="SSF52518">
    <property type="entry name" value="Thiamin diphosphate-binding fold (THDP-binding)"/>
    <property type="match status" value="2"/>
</dbReference>
<feature type="domain" description="Transketolase-like pyrimidine-binding" evidence="12">
    <location>
        <begin position="280"/>
        <end position="442"/>
    </location>
</feature>
<dbReference type="GO" id="GO:0019288">
    <property type="term" value="P:isopentenyl diphosphate biosynthetic process, methylerythritol 4-phosphate pathway"/>
    <property type="evidence" value="ECO:0007669"/>
    <property type="project" value="TreeGrafter"/>
</dbReference>
<reference evidence="13 14" key="1">
    <citation type="journal article" date="2014" name="PLoS ONE">
        <title>Rumen cellulosomics: divergent fiber-degrading strategies revealed by comparative genome-wide analysis of six ruminococcal strains.</title>
        <authorList>
            <person name="Dassa B."/>
            <person name="Borovok I."/>
            <person name="Ruimy-Israeli V."/>
            <person name="Lamed R."/>
            <person name="Flint H.J."/>
            <person name="Duncan S.H."/>
            <person name="Henrissat B."/>
            <person name="Coutinho P."/>
            <person name="Morrison M."/>
            <person name="Mosoni P."/>
            <person name="Yeoman C.J."/>
            <person name="White B.A."/>
            <person name="Bayer E.A."/>
        </authorList>
    </citation>
    <scope>NUCLEOTIDE SEQUENCE [LARGE SCALE GENOMIC DNA]</scope>
    <source>
        <strain evidence="13 14">007c</strain>
    </source>
</reference>
<dbReference type="OrthoDB" id="9803371at2"/>
<sequence length="585" mass="64444">MLLEKINGPDDIKKLEISQLQTLADETRSALINKLSKAGGHQGPNLGVVELTVAIHYVFDSPKDKIVFDVSHQCYPHKILTGRKKAYLDEAHFHDVTGFTNPNESEHDMFIVGHTSTTVSLALGLAKGRDLNGRSENVIALIGDGSLSGGEALEALDYAGEYDRNLIIIVNDNDQSIAENHGGLYKTLKKLRETNGNAEDNLFRAMGLDYRYLEAGHDTAKLVELFESVKNIDHPIVLHIHTTKGKGLPYAEKDRERWHAGGPFNIEDGSPLYPYQGEENVIFSCLKELLDTNKNAIVLNAATPMGLGFVQGVREEYVKRGQFIDVGIAEENAVAMTSGIAKNGGTAVFGTFAPFFQRTYDQMSHDVCLNDSPATFLIMSPGVFGSDSNTHLALCDIQMFAHIPNLIYLAPSSNEEFVQMFRYATTQKQHPVAIRVVNTLRTTGVDDNTDYSVLKSKIEQSGSKIALIAVSGLLTMALEVAEKVKEQTGNDITVINPRFVSGVDEELLVSLKKDHRFVITIEDGELMGGYGQNIAAFYGDSDMRVRCYGISKAFHTEFKAEELLDQHGISVEKLTKEIIAALRSE</sequence>
<comment type="similarity">
    <text evidence="3">Belongs to the transketolase family. DXPS subfamily.</text>
</comment>
<evidence type="ECO:0000313" key="14">
    <source>
        <dbReference type="Proteomes" id="UP000019365"/>
    </source>
</evidence>
<dbReference type="SMART" id="SM00861">
    <property type="entry name" value="Transket_pyr"/>
    <property type="match status" value="1"/>
</dbReference>
<evidence type="ECO:0000256" key="9">
    <source>
        <dbReference type="ARBA" id="ARBA00022977"/>
    </source>
</evidence>
<dbReference type="GO" id="GO:0046872">
    <property type="term" value="F:metal ion binding"/>
    <property type="evidence" value="ECO:0007669"/>
    <property type="project" value="UniProtKB-KW"/>
</dbReference>
<comment type="subunit">
    <text evidence="4">Homodimer.</text>
</comment>
<dbReference type="Gene3D" id="3.40.50.970">
    <property type="match status" value="2"/>
</dbReference>
<dbReference type="EC" id="2.2.1.7" evidence="5"/>
<dbReference type="NCBIfam" id="NF003933">
    <property type="entry name" value="PRK05444.2-2"/>
    <property type="match status" value="1"/>
</dbReference>
<dbReference type="CDD" id="cd07033">
    <property type="entry name" value="TPP_PYR_DXS_TK_like"/>
    <property type="match status" value="1"/>
</dbReference>
<accession>W7UJT3</accession>
<evidence type="ECO:0000256" key="11">
    <source>
        <dbReference type="ARBA" id="ARBA00023229"/>
    </source>
</evidence>
<dbReference type="GO" id="GO:0005829">
    <property type="term" value="C:cytosol"/>
    <property type="evidence" value="ECO:0007669"/>
    <property type="project" value="TreeGrafter"/>
</dbReference>
<dbReference type="eggNOG" id="COG1154">
    <property type="taxonomic scope" value="Bacteria"/>
</dbReference>
<comment type="cofactor">
    <cofactor evidence="1">
        <name>Mg(2+)</name>
        <dbReference type="ChEBI" id="CHEBI:18420"/>
    </cofactor>
</comment>
<evidence type="ECO:0000256" key="1">
    <source>
        <dbReference type="ARBA" id="ARBA00001946"/>
    </source>
</evidence>
<keyword evidence="11" id="KW-0414">Isoprene biosynthesis</keyword>
<dbReference type="Gene3D" id="3.40.50.920">
    <property type="match status" value="1"/>
</dbReference>
<dbReference type="CDD" id="cd02007">
    <property type="entry name" value="TPP_DXS"/>
    <property type="match status" value="1"/>
</dbReference>
<dbReference type="InterPro" id="IPR009014">
    <property type="entry name" value="Transketo_C/PFOR_II"/>
</dbReference>
<evidence type="ECO:0000256" key="6">
    <source>
        <dbReference type="ARBA" id="ARBA00022679"/>
    </source>
</evidence>
<dbReference type="SUPFAM" id="SSF52922">
    <property type="entry name" value="TK C-terminal domain-like"/>
    <property type="match status" value="1"/>
</dbReference>
<keyword evidence="10" id="KW-0786">Thiamine pyrophosphate</keyword>
<keyword evidence="14" id="KW-1185">Reference proteome</keyword>
<dbReference type="Pfam" id="PF13292">
    <property type="entry name" value="DXP_synthase_N"/>
    <property type="match status" value="1"/>
</dbReference>
<evidence type="ECO:0000256" key="4">
    <source>
        <dbReference type="ARBA" id="ARBA00011738"/>
    </source>
</evidence>
<dbReference type="PANTHER" id="PTHR43322">
    <property type="entry name" value="1-D-DEOXYXYLULOSE 5-PHOSPHATE SYNTHASE-RELATED"/>
    <property type="match status" value="1"/>
</dbReference>
<dbReference type="PANTHER" id="PTHR43322:SF1">
    <property type="entry name" value="1-DEOXY-D-XYLULOSE-5-PHOSPHATE SYNTHASE"/>
    <property type="match status" value="1"/>
</dbReference>
<dbReference type="GO" id="GO:0016114">
    <property type="term" value="P:terpenoid biosynthetic process"/>
    <property type="evidence" value="ECO:0007669"/>
    <property type="project" value="InterPro"/>
</dbReference>
<keyword evidence="8" id="KW-0460">Magnesium</keyword>
<keyword evidence="7" id="KW-0479">Metal-binding</keyword>
<protein>
    <recommendedName>
        <fullName evidence="5">1-deoxy-D-xylulose-5-phosphate synthase</fullName>
        <ecNumber evidence="5">2.2.1.7</ecNumber>
    </recommendedName>
</protein>
<organism evidence="13 14">
    <name type="scientific">Ruminococcus flavefaciens 007c</name>
    <dbReference type="NCBI Taxonomy" id="1341157"/>
    <lineage>
        <taxon>Bacteria</taxon>
        <taxon>Bacillati</taxon>
        <taxon>Bacillota</taxon>
        <taxon>Clostridia</taxon>
        <taxon>Eubacteriales</taxon>
        <taxon>Oscillospiraceae</taxon>
        <taxon>Ruminococcus</taxon>
    </lineage>
</organism>
<evidence type="ECO:0000259" key="12">
    <source>
        <dbReference type="SMART" id="SM00861"/>
    </source>
</evidence>
<evidence type="ECO:0000256" key="10">
    <source>
        <dbReference type="ARBA" id="ARBA00023052"/>
    </source>
</evidence>
<dbReference type="Pfam" id="PF02779">
    <property type="entry name" value="Transket_pyr"/>
    <property type="match status" value="1"/>
</dbReference>